<sequence length="1240" mass="138902">MALSRWESSVPDGFDSELRMAVAEGLLSKKEAEALHSEALRLGRPPLELLVEQGRLSADSLASLRREYQEEPTRTSILPAGAPPHDDTMTVKPPSRELPAVGAMEFPVPGWERYQPIRLLGQGGMGRVFLAHDPRLRRDVALKFVRDDDPDSARRFVFEARAQARVVHERVCQVYEVGEVEGKTYIAMQYIDGKPLNLLAKQLTVEQKAMVLRDVAEGVHEAHRAGLIHRDLKPSNIMVARSQDGKLEPYVVDFGLARDWKEGVTATGSVVGTPHYMAPEQARGEVSRLDRRADVYSLGATLYHLLTGSHPVQGSNHLEVLSNISTVEPRPLRALDADIPADLEAIVLKCLEKERSARYDSARALAEDLSRFLNGELVHARPTGTWYRLRKKVRKHRAAVAMGSGALVLVTLALGQAALERSEASERARLASRFTAKVKDIESHALQSHLSPAHDTRPDRESIRAWMRELEADMREAGNLGQGPGHYALGQGYLALGDTAKAREHLDAAWARGYHEPRAAYALALVLGNLYQQQLLEAERQYQQLRAKTGPGDTSPLQQLEARKRELERHFRDPALGFLRRSEGAPVPPDYVAALIAFFEGRHDEALARLDALGNGPPGFYAAPMLRGDIFLASATRHWSQGRYEQARAAFGASRRSYERAADIGRSDPAVHHALAQLERAELEMELYGQGNIEPPLQRGLQAVARALTVAPDHYESRVLEARFHRRLAEHHATRGAEAREHLQKALAAAQEAWESAPARPEARLELGALFLHWGRLRQKDNLEPYAQLQKAAELLEGIAPEDQDGEVHLMRGLVYMTWAKHQQQSGLDSLPMLGRAIDAFRLAIRLDESQLHARIDLVNAYLLRASLPRGPEPEGDLEQAGGVLDEVRTRNPRYVLRYFYEGQLHEHLARHVRARGEDARPELEKALARYQEGLAIDAGLTYLLNATGLVLVQLAHETWDHGGDPFPRLDQAQRTFERAIALAPRGVNAYNNLGWVHARRATYLSARGEEPSPSVHAAEAAFQQAIDRAPEHHTPWANLSLAHYTRAAFELEHERDPRRSLERASEAVLQALNRTPSDSDNSLNLGRVRELQARWKAQRGQARDEDFEEAARAFRRALDLDPANQDSRLAFGHFHREWAFWKRKSGEDPAPVLAQGLTLAEDVLRARPRWPQARLLRASLLLEQAEDSAAGQQGLLNQAREELTQALKDNPHLAREWEPRLPRMRQLLDGSRSLARHED</sequence>
<protein>
    <submittedName>
        <fullName evidence="10">Protein kinase</fullName>
    </submittedName>
</protein>
<dbReference type="SUPFAM" id="SSF48452">
    <property type="entry name" value="TPR-like"/>
    <property type="match status" value="1"/>
</dbReference>
<dbReference type="Gene3D" id="1.25.40.10">
    <property type="entry name" value="Tetratricopeptide repeat domain"/>
    <property type="match status" value="4"/>
</dbReference>
<dbReference type="SUPFAM" id="SSF48439">
    <property type="entry name" value="Protein prenylyltransferase"/>
    <property type="match status" value="1"/>
</dbReference>
<evidence type="ECO:0000256" key="8">
    <source>
        <dbReference type="SAM" id="MobiDB-lite"/>
    </source>
</evidence>
<feature type="repeat" description="TPR" evidence="5">
    <location>
        <begin position="1092"/>
        <end position="1125"/>
    </location>
</feature>
<dbReference type="Gene3D" id="1.10.510.10">
    <property type="entry name" value="Transferase(Phosphotransferase) domain 1"/>
    <property type="match status" value="1"/>
</dbReference>
<feature type="domain" description="Protein kinase" evidence="9">
    <location>
        <begin position="114"/>
        <end position="373"/>
    </location>
</feature>
<dbReference type="InterPro" id="IPR011990">
    <property type="entry name" value="TPR-like_helical_dom_sf"/>
</dbReference>
<dbReference type="GO" id="GO:0016301">
    <property type="term" value="F:kinase activity"/>
    <property type="evidence" value="ECO:0007669"/>
    <property type="project" value="UniProtKB-KW"/>
</dbReference>
<keyword evidence="7" id="KW-0175">Coiled coil</keyword>
<dbReference type="Gene3D" id="3.30.200.20">
    <property type="entry name" value="Phosphorylase Kinase, domain 1"/>
    <property type="match status" value="1"/>
</dbReference>
<dbReference type="InterPro" id="IPR019734">
    <property type="entry name" value="TPR_rpt"/>
</dbReference>
<feature type="binding site" evidence="6">
    <location>
        <position position="143"/>
    </location>
    <ligand>
        <name>ATP</name>
        <dbReference type="ChEBI" id="CHEBI:30616"/>
    </ligand>
</feature>
<dbReference type="PROSITE" id="PS50005">
    <property type="entry name" value="TPR"/>
    <property type="match status" value="1"/>
</dbReference>
<dbReference type="SMART" id="SM00220">
    <property type="entry name" value="S_TKc"/>
    <property type="match status" value="1"/>
</dbReference>
<gene>
    <name evidence="10" type="ORF">OV287_05155</name>
</gene>
<evidence type="ECO:0000256" key="5">
    <source>
        <dbReference type="PROSITE-ProRule" id="PRU00339"/>
    </source>
</evidence>
<dbReference type="CDD" id="cd14014">
    <property type="entry name" value="STKc_PknB_like"/>
    <property type="match status" value="1"/>
</dbReference>
<name>A0ABT3ZWV1_9BACT</name>
<keyword evidence="3 10" id="KW-0418">Kinase</keyword>
<proteinExistence type="predicted"/>
<keyword evidence="4 6" id="KW-0067">ATP-binding</keyword>
<dbReference type="PROSITE" id="PS50011">
    <property type="entry name" value="PROTEIN_KINASE_DOM"/>
    <property type="match status" value="1"/>
</dbReference>
<dbReference type="PANTHER" id="PTHR43289">
    <property type="entry name" value="MITOGEN-ACTIVATED PROTEIN KINASE KINASE KINASE 20-RELATED"/>
    <property type="match status" value="1"/>
</dbReference>
<feature type="coiled-coil region" evidence="7">
    <location>
        <begin position="1183"/>
        <end position="1217"/>
    </location>
</feature>
<dbReference type="RefSeq" id="WP_267532854.1">
    <property type="nucleotide sequence ID" value="NZ_JAPNKA010000001.1"/>
</dbReference>
<organism evidence="10 11">
    <name type="scientific">Archangium lansingense</name>
    <dbReference type="NCBI Taxonomy" id="2995310"/>
    <lineage>
        <taxon>Bacteria</taxon>
        <taxon>Pseudomonadati</taxon>
        <taxon>Myxococcota</taxon>
        <taxon>Myxococcia</taxon>
        <taxon>Myxococcales</taxon>
        <taxon>Cystobacterineae</taxon>
        <taxon>Archangiaceae</taxon>
        <taxon>Archangium</taxon>
    </lineage>
</organism>
<keyword evidence="11" id="KW-1185">Reference proteome</keyword>
<dbReference type="EMBL" id="JAPNKA010000001">
    <property type="protein sequence ID" value="MCY1073865.1"/>
    <property type="molecule type" value="Genomic_DNA"/>
</dbReference>
<dbReference type="PROSITE" id="PS00108">
    <property type="entry name" value="PROTEIN_KINASE_ST"/>
    <property type="match status" value="1"/>
</dbReference>
<dbReference type="SUPFAM" id="SSF56112">
    <property type="entry name" value="Protein kinase-like (PK-like)"/>
    <property type="match status" value="1"/>
</dbReference>
<feature type="region of interest" description="Disordered" evidence="8">
    <location>
        <begin position="70"/>
        <end position="91"/>
    </location>
</feature>
<evidence type="ECO:0000256" key="2">
    <source>
        <dbReference type="ARBA" id="ARBA00022741"/>
    </source>
</evidence>
<keyword evidence="5" id="KW-0802">TPR repeat</keyword>
<evidence type="ECO:0000256" key="6">
    <source>
        <dbReference type="PROSITE-ProRule" id="PRU10141"/>
    </source>
</evidence>
<dbReference type="InterPro" id="IPR000719">
    <property type="entry name" value="Prot_kinase_dom"/>
</dbReference>
<evidence type="ECO:0000313" key="10">
    <source>
        <dbReference type="EMBL" id="MCY1073865.1"/>
    </source>
</evidence>
<dbReference type="SUPFAM" id="SSF81901">
    <property type="entry name" value="HCP-like"/>
    <property type="match status" value="1"/>
</dbReference>
<dbReference type="InterPro" id="IPR011009">
    <property type="entry name" value="Kinase-like_dom_sf"/>
</dbReference>
<dbReference type="Proteomes" id="UP001207654">
    <property type="component" value="Unassembled WGS sequence"/>
</dbReference>
<dbReference type="InterPro" id="IPR008271">
    <property type="entry name" value="Ser/Thr_kinase_AS"/>
</dbReference>
<evidence type="ECO:0000256" key="3">
    <source>
        <dbReference type="ARBA" id="ARBA00022777"/>
    </source>
</evidence>
<evidence type="ECO:0000256" key="4">
    <source>
        <dbReference type="ARBA" id="ARBA00022840"/>
    </source>
</evidence>
<evidence type="ECO:0000256" key="7">
    <source>
        <dbReference type="SAM" id="Coils"/>
    </source>
</evidence>
<evidence type="ECO:0000256" key="1">
    <source>
        <dbReference type="ARBA" id="ARBA00022679"/>
    </source>
</evidence>
<comment type="caution">
    <text evidence="10">The sequence shown here is derived from an EMBL/GenBank/DDBJ whole genome shotgun (WGS) entry which is preliminary data.</text>
</comment>
<dbReference type="PANTHER" id="PTHR43289:SF34">
    <property type="entry name" value="SERINE_THREONINE-PROTEIN KINASE YBDM-RELATED"/>
    <property type="match status" value="1"/>
</dbReference>
<reference evidence="10 11" key="1">
    <citation type="submission" date="2022-11" db="EMBL/GenBank/DDBJ databases">
        <title>Minimal conservation of predation-associated metabolite biosynthetic gene clusters underscores biosynthetic potential of Myxococcota including descriptions for ten novel species: Archangium lansinium sp. nov., Myxococcus landrumus sp. nov., Nannocystis bai.</title>
        <authorList>
            <person name="Ahearne A."/>
            <person name="Stevens C."/>
            <person name="Phillips K."/>
        </authorList>
    </citation>
    <scope>NUCLEOTIDE SEQUENCE [LARGE SCALE GENOMIC DNA]</scope>
    <source>
        <strain evidence="10 11">MIWBW</strain>
    </source>
</reference>
<evidence type="ECO:0000313" key="11">
    <source>
        <dbReference type="Proteomes" id="UP001207654"/>
    </source>
</evidence>
<dbReference type="PROSITE" id="PS00107">
    <property type="entry name" value="PROTEIN_KINASE_ATP"/>
    <property type="match status" value="1"/>
</dbReference>
<accession>A0ABT3ZWV1</accession>
<dbReference type="InterPro" id="IPR017441">
    <property type="entry name" value="Protein_kinase_ATP_BS"/>
</dbReference>
<evidence type="ECO:0000259" key="9">
    <source>
        <dbReference type="PROSITE" id="PS50011"/>
    </source>
</evidence>
<dbReference type="Pfam" id="PF00069">
    <property type="entry name" value="Pkinase"/>
    <property type="match status" value="1"/>
</dbReference>
<keyword evidence="1" id="KW-0808">Transferase</keyword>
<keyword evidence="2 6" id="KW-0547">Nucleotide-binding</keyword>